<sequence>MSGMSAIERQALRGAGVDLAADVTGPVDGQPILFLHGSGQTRQSWGKALIEAARHGFRALSMDLRGHGDSGWSPDGRYDLTVFADDLRAVLAQMDRPPVVVGASLGGIVGMIVAAADPAAIRALVLVDITATVDMEGANEVIAFMNAGSDGFASIEEAAAAVSAYLPHRDKPQSSQGLAKNLRQRGARWYWHWDPAFMTMGVDAKQEAEGPTVLETAARGLTIPTLLIRGGRSRIVTEEGARVFLEMVPHADYVHIDGAHHMVAGDANDAFNDAVFRFADRQVEGSAQDDG</sequence>
<reference evidence="2 3" key="1">
    <citation type="submission" date="2023-07" db="EMBL/GenBank/DDBJ databases">
        <title>Sorghum-associated microbial communities from plants grown in Nebraska, USA.</title>
        <authorList>
            <person name="Schachtman D."/>
        </authorList>
    </citation>
    <scope>NUCLEOTIDE SEQUENCE [LARGE SCALE GENOMIC DNA]</scope>
    <source>
        <strain evidence="2 3">4256</strain>
    </source>
</reference>
<dbReference type="RefSeq" id="WP_310227421.1">
    <property type="nucleotide sequence ID" value="NZ_JAVDWV010000022.1"/>
</dbReference>
<protein>
    <submittedName>
        <fullName evidence="2">Pimeloyl-ACP methyl ester carboxylesterase</fullName>
    </submittedName>
</protein>
<dbReference type="SUPFAM" id="SSF53474">
    <property type="entry name" value="alpha/beta-Hydrolases"/>
    <property type="match status" value="1"/>
</dbReference>
<dbReference type="InterPro" id="IPR000073">
    <property type="entry name" value="AB_hydrolase_1"/>
</dbReference>
<dbReference type="Gene3D" id="3.40.50.1820">
    <property type="entry name" value="alpha/beta hydrolase"/>
    <property type="match status" value="1"/>
</dbReference>
<keyword evidence="3" id="KW-1185">Reference proteome</keyword>
<dbReference type="PANTHER" id="PTHR43194:SF2">
    <property type="entry name" value="PEROXISOMAL MEMBRANE PROTEIN LPX1"/>
    <property type="match status" value="1"/>
</dbReference>
<dbReference type="InterPro" id="IPR029058">
    <property type="entry name" value="AB_hydrolase_fold"/>
</dbReference>
<evidence type="ECO:0000259" key="1">
    <source>
        <dbReference type="Pfam" id="PF12697"/>
    </source>
</evidence>
<feature type="domain" description="AB hydrolase-1" evidence="1">
    <location>
        <begin position="32"/>
        <end position="274"/>
    </location>
</feature>
<dbReference type="InterPro" id="IPR050228">
    <property type="entry name" value="Carboxylesterase_BioH"/>
</dbReference>
<proteinExistence type="predicted"/>
<evidence type="ECO:0000313" key="2">
    <source>
        <dbReference type="EMBL" id="MDR7156888.1"/>
    </source>
</evidence>
<dbReference type="Pfam" id="PF12697">
    <property type="entry name" value="Abhydrolase_6"/>
    <property type="match status" value="1"/>
</dbReference>
<evidence type="ECO:0000313" key="3">
    <source>
        <dbReference type="Proteomes" id="UP001267638"/>
    </source>
</evidence>
<dbReference type="EMBL" id="JAVDWV010000022">
    <property type="protein sequence ID" value="MDR7156888.1"/>
    <property type="molecule type" value="Genomic_DNA"/>
</dbReference>
<comment type="caution">
    <text evidence="2">The sequence shown here is derived from an EMBL/GenBank/DDBJ whole genome shotgun (WGS) entry which is preliminary data.</text>
</comment>
<dbReference type="PANTHER" id="PTHR43194">
    <property type="entry name" value="HYDROLASE ALPHA/BETA FOLD FAMILY"/>
    <property type="match status" value="1"/>
</dbReference>
<dbReference type="PRINTS" id="PR00111">
    <property type="entry name" value="ABHYDROLASE"/>
</dbReference>
<accession>A0ABU1X5N5</accession>
<organism evidence="2 3">
    <name type="scientific">Sphingobium xenophagum</name>
    <dbReference type="NCBI Taxonomy" id="121428"/>
    <lineage>
        <taxon>Bacteria</taxon>
        <taxon>Pseudomonadati</taxon>
        <taxon>Pseudomonadota</taxon>
        <taxon>Alphaproteobacteria</taxon>
        <taxon>Sphingomonadales</taxon>
        <taxon>Sphingomonadaceae</taxon>
        <taxon>Sphingobium</taxon>
    </lineage>
</organism>
<dbReference type="Proteomes" id="UP001267638">
    <property type="component" value="Unassembled WGS sequence"/>
</dbReference>
<name>A0ABU1X5N5_SPHXE</name>
<gene>
    <name evidence="2" type="ORF">J2W40_003734</name>
</gene>